<feature type="domain" description="Sulfotransferase" evidence="1">
    <location>
        <begin position="166"/>
        <end position="387"/>
    </location>
</feature>
<dbReference type="SUPFAM" id="SSF52540">
    <property type="entry name" value="P-loop containing nucleoside triphosphate hydrolases"/>
    <property type="match status" value="1"/>
</dbReference>
<name>A0ABQ9EAQ4_TEGGR</name>
<reference evidence="2 3" key="1">
    <citation type="submission" date="2022-12" db="EMBL/GenBank/DDBJ databases">
        <title>Chromosome-level genome of Tegillarca granosa.</title>
        <authorList>
            <person name="Kim J."/>
        </authorList>
    </citation>
    <scope>NUCLEOTIDE SEQUENCE [LARGE SCALE GENOMIC DNA]</scope>
    <source>
        <strain evidence="2">Teg-2019</strain>
        <tissue evidence="2">Adductor muscle</tissue>
    </source>
</reference>
<proteinExistence type="predicted"/>
<dbReference type="InterPro" id="IPR000863">
    <property type="entry name" value="Sulfotransferase_dom"/>
</dbReference>
<evidence type="ECO:0000259" key="1">
    <source>
        <dbReference type="Pfam" id="PF00685"/>
    </source>
</evidence>
<dbReference type="InterPro" id="IPR052654">
    <property type="entry name" value="CS_Sulfotransferase"/>
</dbReference>
<dbReference type="Pfam" id="PF00685">
    <property type="entry name" value="Sulfotransfer_1"/>
    <property type="match status" value="1"/>
</dbReference>
<keyword evidence="3" id="KW-1185">Reference proteome</keyword>
<sequence length="388" mass="45281">MLNVNTCHLKQKAVLSSCIFNIEVLTDLIKEDVPNNQTASTNIIKILNQQRKTNKLHRTSNETTTTDVNTDVFYVAKTNQLFEISIIGVLVTIGLKYVLLNTVNTKDNINFEFPSMKHDVKQCLRMGTDKLALDDIMNMKPINFLQNYKNPCFKDPKGTLKCLPYFMLIGLDKSGTTDLFFKIVKHPDVLKNSGDLNGKETLWWSWKRYGYGDGSVGDLWDFTGWPQIHQNRGLKEPKVLTPHLIKHLSPNTKFIIMLRDPIRSCLELSPQYFINLRLHSDFHYWHFDGTSSEDFHRQVLESIGQLNDCTQKYSLRNCVFDRTFHCNVTKYSSRIHGGIVRLHLGMYWVFLQEWLKVFPKDQFLILRMENFIKDSKSTLKRIFKFLEL</sequence>
<dbReference type="EMBL" id="JARBDR010000919">
    <property type="protein sequence ID" value="KAJ8300580.1"/>
    <property type="molecule type" value="Genomic_DNA"/>
</dbReference>
<dbReference type="InterPro" id="IPR027417">
    <property type="entry name" value="P-loop_NTPase"/>
</dbReference>
<dbReference type="PANTHER" id="PTHR15723">
    <property type="entry name" value="CARBOHYDRATE SULFOTRANSFERASE 15"/>
    <property type="match status" value="1"/>
</dbReference>
<evidence type="ECO:0000313" key="3">
    <source>
        <dbReference type="Proteomes" id="UP001217089"/>
    </source>
</evidence>
<feature type="non-terminal residue" evidence="2">
    <location>
        <position position="388"/>
    </location>
</feature>
<dbReference type="Proteomes" id="UP001217089">
    <property type="component" value="Unassembled WGS sequence"/>
</dbReference>
<gene>
    <name evidence="2" type="ORF">KUTeg_022099</name>
</gene>
<dbReference type="PANTHER" id="PTHR15723:SF0">
    <property type="entry name" value="CARBOHYDRATE SULFOTRANSFERASE 15"/>
    <property type="match status" value="1"/>
</dbReference>
<protein>
    <recommendedName>
        <fullName evidence="1">Sulfotransferase domain-containing protein</fullName>
    </recommendedName>
</protein>
<dbReference type="Gene3D" id="3.40.50.300">
    <property type="entry name" value="P-loop containing nucleotide triphosphate hydrolases"/>
    <property type="match status" value="1"/>
</dbReference>
<accession>A0ABQ9EAQ4</accession>
<evidence type="ECO:0000313" key="2">
    <source>
        <dbReference type="EMBL" id="KAJ8300580.1"/>
    </source>
</evidence>
<organism evidence="2 3">
    <name type="scientific">Tegillarca granosa</name>
    <name type="common">Malaysian cockle</name>
    <name type="synonym">Anadara granosa</name>
    <dbReference type="NCBI Taxonomy" id="220873"/>
    <lineage>
        <taxon>Eukaryota</taxon>
        <taxon>Metazoa</taxon>
        <taxon>Spiralia</taxon>
        <taxon>Lophotrochozoa</taxon>
        <taxon>Mollusca</taxon>
        <taxon>Bivalvia</taxon>
        <taxon>Autobranchia</taxon>
        <taxon>Pteriomorphia</taxon>
        <taxon>Arcoida</taxon>
        <taxon>Arcoidea</taxon>
        <taxon>Arcidae</taxon>
        <taxon>Tegillarca</taxon>
    </lineage>
</organism>
<comment type="caution">
    <text evidence="2">The sequence shown here is derived from an EMBL/GenBank/DDBJ whole genome shotgun (WGS) entry which is preliminary data.</text>
</comment>